<dbReference type="Proteomes" id="UP001428341">
    <property type="component" value="Unassembled WGS sequence"/>
</dbReference>
<dbReference type="PANTHER" id="PTHR19306:SF6">
    <property type="entry name" value="STRUCTURAL MAINTENANCE OF CHROMOSOMES PROTEIN 6"/>
    <property type="match status" value="1"/>
</dbReference>
<dbReference type="EMBL" id="JBCGBO010000024">
    <property type="protein sequence ID" value="KAK9181559.1"/>
    <property type="molecule type" value="Genomic_DNA"/>
</dbReference>
<accession>A0AAP0LPD7</accession>
<dbReference type="GO" id="GO:0005634">
    <property type="term" value="C:nucleus"/>
    <property type="evidence" value="ECO:0007669"/>
    <property type="project" value="UniProtKB-SubCell"/>
</dbReference>
<evidence type="ECO:0000256" key="6">
    <source>
        <dbReference type="ARBA" id="ARBA00022763"/>
    </source>
</evidence>
<dbReference type="GO" id="GO:0035861">
    <property type="term" value="C:site of double-strand break"/>
    <property type="evidence" value="ECO:0007669"/>
    <property type="project" value="TreeGrafter"/>
</dbReference>
<evidence type="ECO:0000256" key="2">
    <source>
        <dbReference type="ARBA" id="ARBA00004286"/>
    </source>
</evidence>
<protein>
    <recommendedName>
        <fullName evidence="13">RecF/RecN/SMC N-terminal domain-containing protein</fullName>
    </recommendedName>
</protein>
<keyword evidence="11" id="KW-0539">Nucleus</keyword>
<organism evidence="14 15">
    <name type="scientific">Citrus x changshan-huyou</name>
    <dbReference type="NCBI Taxonomy" id="2935761"/>
    <lineage>
        <taxon>Eukaryota</taxon>
        <taxon>Viridiplantae</taxon>
        <taxon>Streptophyta</taxon>
        <taxon>Embryophyta</taxon>
        <taxon>Tracheophyta</taxon>
        <taxon>Spermatophyta</taxon>
        <taxon>Magnoliopsida</taxon>
        <taxon>eudicotyledons</taxon>
        <taxon>Gunneridae</taxon>
        <taxon>Pentapetalae</taxon>
        <taxon>rosids</taxon>
        <taxon>malvids</taxon>
        <taxon>Sapindales</taxon>
        <taxon>Rutaceae</taxon>
        <taxon>Aurantioideae</taxon>
        <taxon>Citrus</taxon>
    </lineage>
</organism>
<evidence type="ECO:0000313" key="14">
    <source>
        <dbReference type="EMBL" id="KAK9181559.1"/>
    </source>
</evidence>
<name>A0AAP0LPD7_9ROSI</name>
<dbReference type="GO" id="GO:0003684">
    <property type="term" value="F:damaged DNA binding"/>
    <property type="evidence" value="ECO:0007669"/>
    <property type="project" value="TreeGrafter"/>
</dbReference>
<dbReference type="PANTHER" id="PTHR19306">
    <property type="entry name" value="STRUCTURAL MAINTENANCE OF CHROMOSOMES 5,6 SMC5, SMC6"/>
    <property type="match status" value="1"/>
</dbReference>
<feature type="coiled-coil region" evidence="12">
    <location>
        <begin position="913"/>
        <end position="940"/>
    </location>
</feature>
<keyword evidence="15" id="KW-1185">Reference proteome</keyword>
<evidence type="ECO:0000256" key="8">
    <source>
        <dbReference type="ARBA" id="ARBA00023054"/>
    </source>
</evidence>
<evidence type="ECO:0000256" key="4">
    <source>
        <dbReference type="ARBA" id="ARBA00022454"/>
    </source>
</evidence>
<dbReference type="Gene3D" id="3.40.50.300">
    <property type="entry name" value="P-loop containing nucleotide triphosphate hydrolases"/>
    <property type="match status" value="2"/>
</dbReference>
<evidence type="ECO:0000256" key="11">
    <source>
        <dbReference type="ARBA" id="ARBA00023242"/>
    </source>
</evidence>
<keyword evidence="6" id="KW-0227">DNA damage</keyword>
<keyword evidence="7" id="KW-0067">ATP-binding</keyword>
<sequence>MGDYRFSSESGYGPQRSGAGTITRVRLENFMCHSSLQIELGEWVNFITGQNGSGKSAILTALCIAFGCRAKGTQRAATLKDFIKTGCSYAMVEVELKNRGEDAFKPEIFGDSIIIGRRITESTSTTVLKDHQGKRVASRKQELLELIDHFNIDVENPCVIMSQDKSREFLHSGNDKDKFKFFFKATLLQQVNDLLQSIYNHLNKGDALVLELEATIKPTEKELSELQRKIRNMEHVEEITQDLQRLKKKLAWSWVYDVDRQLKEQNLKIEKLKDRIPRCQAKIDSRHSILESLRDCFMKKKAEIAVMVEKTSEVRRRKDELQQSISLATKEKLELEGELVRNTSYMQKMVNRVKGLEQQVHDIQEQHVRNTQAEESEIEAKLKELQCEIDAANITLSRMKEEDSALSEKLSKEKNEIRRISDEIEDYDKKCREIRSEIRELQQHQTNKVTAFGGDRVISLLRAIERHHHKFKSPPIGPIGSHVVSGRKLDDCIWTLVNGDTWAPAVEQAIGRLLNAFIVTDHKDALLLRGCAREANYNHLQIIIYDFSRPRLSLPHHMLPHTKHPTTLSVLQSDNPTVINVLVDMGSAERQVLVRDYDVGKAVAFEQRISNLKEVYTLDGHKIGGALVPCSLGQSTRKLYSGKSYRELFDRFSRGSVQTILPLNRRIRTGRLCGSYDEKIKDLERAALHVQEEAQQCRKRKRDSEERLQDLQQHQQNVKRRCFSAERNRMSKELAFQDVKNSFAADAGPPSASAVDEISQEISNIQEEIQEKEIILEKLQFSMNEAEAKVEDLKLSFQSLCESAKEEVDTFEAAEKELMEIEKNLQTSESEKAHYEDVMRTRVVGAIKEAESQYRELELLRQDSCRKASVICPESEIEALGGWDGSTPEQLSAQVNRLNQRLKHESHQYSESIEDLRMLYEEKEHKILRKQQTYQAFREKVRACREALDSRWGKFQRNATLLKRQLTWQFNGHLGKKGISGKININYEEKTLSIEVKMPQDASSSNVRDTRGLSGGERSFSTLCFALALHEMTEAPFRAMDEFDVFMDAISRKISLDTLVDFALAQGSQWIFITPHDVSLVKQGERIKKQQMAAPRP</sequence>
<dbReference type="GO" id="GO:0003697">
    <property type="term" value="F:single-stranded DNA binding"/>
    <property type="evidence" value="ECO:0007669"/>
    <property type="project" value="TreeGrafter"/>
</dbReference>
<evidence type="ECO:0000256" key="5">
    <source>
        <dbReference type="ARBA" id="ARBA00022741"/>
    </source>
</evidence>
<evidence type="ECO:0000256" key="1">
    <source>
        <dbReference type="ARBA" id="ARBA00004123"/>
    </source>
</evidence>
<feature type="coiled-coil region" evidence="12">
    <location>
        <begin position="680"/>
        <end position="728"/>
    </location>
</feature>
<feature type="domain" description="RecF/RecN/SMC N-terminal" evidence="13">
    <location>
        <begin position="22"/>
        <end position="1087"/>
    </location>
</feature>
<keyword evidence="9" id="KW-0233">DNA recombination</keyword>
<dbReference type="Pfam" id="PF02463">
    <property type="entry name" value="SMC_N"/>
    <property type="match status" value="1"/>
</dbReference>
<feature type="coiled-coil region" evidence="12">
    <location>
        <begin position="209"/>
        <end position="282"/>
    </location>
</feature>
<dbReference type="InterPro" id="IPR036277">
    <property type="entry name" value="SMC_hinge_sf"/>
</dbReference>
<gene>
    <name evidence="14" type="ORF">WN944_024696</name>
</gene>
<comment type="caution">
    <text evidence="14">The sequence shown here is derived from an EMBL/GenBank/DDBJ whole genome shotgun (WGS) entry which is preliminary data.</text>
</comment>
<evidence type="ECO:0000259" key="13">
    <source>
        <dbReference type="Pfam" id="PF02463"/>
    </source>
</evidence>
<feature type="coiled-coil region" evidence="12">
    <location>
        <begin position="755"/>
        <end position="867"/>
    </location>
</feature>
<comment type="subcellular location">
    <subcellularLocation>
        <location evidence="2">Chromosome</location>
    </subcellularLocation>
    <subcellularLocation>
        <location evidence="1">Nucleus</location>
    </subcellularLocation>
</comment>
<dbReference type="GO" id="GO:0000724">
    <property type="term" value="P:double-strand break repair via homologous recombination"/>
    <property type="evidence" value="ECO:0007669"/>
    <property type="project" value="TreeGrafter"/>
</dbReference>
<evidence type="ECO:0000256" key="9">
    <source>
        <dbReference type="ARBA" id="ARBA00023172"/>
    </source>
</evidence>
<evidence type="ECO:0000313" key="15">
    <source>
        <dbReference type="Proteomes" id="UP001428341"/>
    </source>
</evidence>
<evidence type="ECO:0000256" key="3">
    <source>
        <dbReference type="ARBA" id="ARBA00006793"/>
    </source>
</evidence>
<proteinExistence type="inferred from homology"/>
<keyword evidence="8 12" id="KW-0175">Coiled coil</keyword>
<dbReference type="GO" id="GO:0051276">
    <property type="term" value="P:chromosome organization"/>
    <property type="evidence" value="ECO:0007669"/>
    <property type="project" value="InterPro"/>
</dbReference>
<dbReference type="GO" id="GO:0005524">
    <property type="term" value="F:ATP binding"/>
    <property type="evidence" value="ECO:0007669"/>
    <property type="project" value="UniProtKB-KW"/>
</dbReference>
<keyword evidence="5" id="KW-0547">Nucleotide-binding</keyword>
<dbReference type="SUPFAM" id="SSF75553">
    <property type="entry name" value="Smc hinge domain"/>
    <property type="match status" value="1"/>
</dbReference>
<dbReference type="InterPro" id="IPR003395">
    <property type="entry name" value="RecF/RecN/SMC_N"/>
</dbReference>
<dbReference type="AlphaFoldDB" id="A0AAP0LPD7"/>
<evidence type="ECO:0000256" key="7">
    <source>
        <dbReference type="ARBA" id="ARBA00022840"/>
    </source>
</evidence>
<evidence type="ECO:0000256" key="12">
    <source>
        <dbReference type="SAM" id="Coils"/>
    </source>
</evidence>
<dbReference type="GO" id="GO:0030915">
    <property type="term" value="C:Smc5-Smc6 complex"/>
    <property type="evidence" value="ECO:0007669"/>
    <property type="project" value="TreeGrafter"/>
</dbReference>
<dbReference type="SUPFAM" id="SSF52540">
    <property type="entry name" value="P-loop containing nucleoside triphosphate hydrolases"/>
    <property type="match status" value="1"/>
</dbReference>
<keyword evidence="4" id="KW-0158">Chromosome</keyword>
<evidence type="ECO:0000256" key="10">
    <source>
        <dbReference type="ARBA" id="ARBA00023204"/>
    </source>
</evidence>
<dbReference type="InterPro" id="IPR027417">
    <property type="entry name" value="P-loop_NTPase"/>
</dbReference>
<reference evidence="14 15" key="1">
    <citation type="submission" date="2024-05" db="EMBL/GenBank/DDBJ databases">
        <title>Haplotype-resolved chromosome-level genome assembly of Huyou (Citrus changshanensis).</title>
        <authorList>
            <person name="Miao C."/>
            <person name="Chen W."/>
            <person name="Wu Y."/>
            <person name="Wang L."/>
            <person name="Zhao S."/>
            <person name="Grierson D."/>
            <person name="Xu C."/>
            <person name="Chen K."/>
        </authorList>
    </citation>
    <scope>NUCLEOTIDE SEQUENCE [LARGE SCALE GENOMIC DNA]</scope>
    <source>
        <strain evidence="14">01-14</strain>
        <tissue evidence="14">Leaf</tissue>
    </source>
</reference>
<feature type="coiled-coil region" evidence="12">
    <location>
        <begin position="318"/>
        <end position="444"/>
    </location>
</feature>
<keyword evidence="10" id="KW-0234">DNA repair</keyword>
<comment type="similarity">
    <text evidence="3">Belongs to the SMC family. SMC6 subfamily.</text>
</comment>